<feature type="transmembrane region" description="Helical" evidence="2">
    <location>
        <begin position="555"/>
        <end position="579"/>
    </location>
</feature>
<protein>
    <submittedName>
        <fullName evidence="3">Uncharacterized protein</fullName>
    </submittedName>
</protein>
<evidence type="ECO:0000256" key="1">
    <source>
        <dbReference type="SAM" id="MobiDB-lite"/>
    </source>
</evidence>
<feature type="compositionally biased region" description="Acidic residues" evidence="1">
    <location>
        <begin position="334"/>
        <end position="343"/>
    </location>
</feature>
<evidence type="ECO:0000256" key="2">
    <source>
        <dbReference type="SAM" id="Phobius"/>
    </source>
</evidence>
<dbReference type="Proteomes" id="UP000831556">
    <property type="component" value="Segment"/>
</dbReference>
<keyword evidence="2" id="KW-1133">Transmembrane helix</keyword>
<keyword evidence="2" id="KW-0472">Membrane</keyword>
<accession>A0AAD1ELF7</accession>
<sequence>MSRYIIQDIREVSAQGVTPKELKQSKVFLVLQKRAKDFVAGPFSCWGWVLETPNKNGDTIVIPITDLFPGVIVDYKTFQDVCRRGDVWEWPDTYRSADPAIRTKKEFLDIVSARFASDNIWGYYDMVTPVTPMGSGKYIWDRLISRPGAPLCKSVRTSDKAVIQETYNQMIASLSKQSKGPYIEDTLFFLVEMQSLLEQASERGAMVLCTIVNSFLDSWQRRGLTSQFGSILTSMYWPAYRVGTAEERLRLFRDDPRVKKMLIAKGVIPSTTEKLVNLVVGRRNQKTSKARKSKSQRAREKKISLVLDSPEEKAGPAPKDNDGPQKPPPPTVEDWVDEDEEEEKPVPVVVPKSKSALKRQRRKERLLLIEPTIEELSEEEKEDMPLLEYNEKGERIHCRIPGCIVCNGDPMPLSYRKWIMRGGAKLPTATIQKVKDWYLAALDIAFPKPKESGEKVTASIKGAGQRLWGEVVKLWETSTEMWEDKVHTVQMGSLRKVHPNFYLPHTVVLWTAIDVLACTGAGLSVAIHKQKKRLEKVWRSSGKEKSKAKKNLRRFGACLMAPIYGAIGWAEFVILKYGYSTSMMWLFMF</sequence>
<organism evidence="3 4">
    <name type="scientific">Sclerotinia homoeocarpa fusarivirus 1</name>
    <dbReference type="NCBI Taxonomy" id="2501221"/>
    <lineage>
        <taxon>Viruses</taxon>
        <taxon>Riboviria</taxon>
        <taxon>Orthornavirae</taxon>
        <taxon>Pisuviricota</taxon>
        <taxon>Duplopiviricetes</taxon>
        <taxon>Durnavirales</taxon>
        <taxon>Fusariviridae</taxon>
        <taxon>Betafusarivirus</taxon>
        <taxon>Betafusarivirus homeocarpa</taxon>
    </lineage>
</organism>
<name>A0AAD1ELF7_9VIRU</name>
<keyword evidence="4" id="KW-1185">Reference proteome</keyword>
<feature type="region of interest" description="Disordered" evidence="1">
    <location>
        <begin position="284"/>
        <end position="348"/>
    </location>
</feature>
<feature type="compositionally biased region" description="Basic and acidic residues" evidence="1">
    <location>
        <begin position="310"/>
        <end position="323"/>
    </location>
</feature>
<dbReference type="EMBL" id="MK279505">
    <property type="protein sequence ID" value="AZT88662.1"/>
    <property type="molecule type" value="Genomic_RNA"/>
</dbReference>
<reference evidence="3" key="1">
    <citation type="journal article" date="2019" name="PLoS ONE">
        <title>Hiding in plain sight: New virus genomes discovered via a systematic analysis of fungal public transcriptomes.</title>
        <authorList>
            <person name="Gilbert K.B."/>
            <person name="Holcomb E.E."/>
            <person name="Allscheid R.L."/>
            <person name="Carrington J.C."/>
        </authorList>
    </citation>
    <scope>NUCLEOTIDE SEQUENCE</scope>
    <source>
        <strain evidence="3">ShFvLT11</strain>
    </source>
</reference>
<evidence type="ECO:0000313" key="3">
    <source>
        <dbReference type="EMBL" id="AZT88662.1"/>
    </source>
</evidence>
<feature type="transmembrane region" description="Helical" evidence="2">
    <location>
        <begin position="507"/>
        <end position="527"/>
    </location>
</feature>
<keyword evidence="2" id="KW-0812">Transmembrane</keyword>
<proteinExistence type="predicted"/>
<gene>
    <name evidence="3" type="ORF">ShFV1_gp2</name>
</gene>
<evidence type="ECO:0000313" key="4">
    <source>
        <dbReference type="Proteomes" id="UP000831556"/>
    </source>
</evidence>
<feature type="compositionally biased region" description="Basic residues" evidence="1">
    <location>
        <begin position="284"/>
        <end position="296"/>
    </location>
</feature>